<comment type="caution">
    <text evidence="1">The sequence shown here is derived from an EMBL/GenBank/DDBJ whole genome shotgun (WGS) entry which is preliminary data.</text>
</comment>
<organism evidence="1">
    <name type="scientific">marine sediment metagenome</name>
    <dbReference type="NCBI Taxonomy" id="412755"/>
    <lineage>
        <taxon>unclassified sequences</taxon>
        <taxon>metagenomes</taxon>
        <taxon>ecological metagenomes</taxon>
    </lineage>
</organism>
<dbReference type="EMBL" id="BARS01051247">
    <property type="protein sequence ID" value="GAG53552.1"/>
    <property type="molecule type" value="Genomic_DNA"/>
</dbReference>
<protein>
    <submittedName>
        <fullName evidence="1">Uncharacterized protein</fullName>
    </submittedName>
</protein>
<name>X0Z582_9ZZZZ</name>
<reference evidence="1" key="1">
    <citation type="journal article" date="2014" name="Front. Microbiol.">
        <title>High frequency of phylogenetically diverse reductive dehalogenase-homologous genes in deep subseafloor sedimentary metagenomes.</title>
        <authorList>
            <person name="Kawai M."/>
            <person name="Futagami T."/>
            <person name="Toyoda A."/>
            <person name="Takaki Y."/>
            <person name="Nishi S."/>
            <person name="Hori S."/>
            <person name="Arai W."/>
            <person name="Tsubouchi T."/>
            <person name="Morono Y."/>
            <person name="Uchiyama I."/>
            <person name="Ito T."/>
            <person name="Fujiyama A."/>
            <person name="Inagaki F."/>
            <person name="Takami H."/>
        </authorList>
    </citation>
    <scope>NUCLEOTIDE SEQUENCE</scope>
    <source>
        <strain evidence="1">Expedition CK06-06</strain>
    </source>
</reference>
<sequence length="31" mass="3524">RIESLQPENRKRMDAYAFSLGAEIKPGDIFA</sequence>
<evidence type="ECO:0000313" key="1">
    <source>
        <dbReference type="EMBL" id="GAG53552.1"/>
    </source>
</evidence>
<accession>X0Z582</accession>
<dbReference type="AlphaFoldDB" id="X0Z582"/>
<proteinExistence type="predicted"/>
<feature type="non-terminal residue" evidence="1">
    <location>
        <position position="1"/>
    </location>
</feature>
<gene>
    <name evidence="1" type="ORF">S01H1_76370</name>
</gene>